<dbReference type="AlphaFoldDB" id="V7HYQ4"/>
<feature type="region of interest" description="Disordered" evidence="1">
    <location>
        <begin position="45"/>
        <end position="66"/>
    </location>
</feature>
<organism evidence="2 3">
    <name type="scientific">Ligilactobacillus equi DPC 6820</name>
    <dbReference type="NCBI Taxonomy" id="1392007"/>
    <lineage>
        <taxon>Bacteria</taxon>
        <taxon>Bacillati</taxon>
        <taxon>Bacillota</taxon>
        <taxon>Bacilli</taxon>
        <taxon>Lactobacillales</taxon>
        <taxon>Lactobacillaceae</taxon>
        <taxon>Ligilactobacillus</taxon>
    </lineage>
</organism>
<dbReference type="RefSeq" id="WP_023858771.1">
    <property type="nucleotide sequence ID" value="NZ_AWWH01000015.1"/>
</dbReference>
<evidence type="ECO:0000313" key="2">
    <source>
        <dbReference type="EMBL" id="ETA75012.1"/>
    </source>
</evidence>
<name>V7HYQ4_9LACO</name>
<comment type="caution">
    <text evidence="2">The sequence shown here is derived from an EMBL/GenBank/DDBJ whole genome shotgun (WGS) entry which is preliminary data.</text>
</comment>
<keyword evidence="3" id="KW-1185">Reference proteome</keyword>
<dbReference type="Proteomes" id="UP000018559">
    <property type="component" value="Unassembled WGS sequence"/>
</dbReference>
<dbReference type="PATRIC" id="fig|1392007.3.peg.159"/>
<protein>
    <submittedName>
        <fullName evidence="2">Uncharacterized protein</fullName>
    </submittedName>
</protein>
<sequence>MKKSTSVILLIIIVVLVVAVAWKFGIPYLNQGQKTSHSPKVVSVARVSSQTKPHSHKSSMRSFSSESSVVSSESTRMASSSSVTSNLAYPELAPYAGVTYYAQGREYVEFPQMFPTSFTISTDGQTVNINGEQKQITGVTNDHGYITLTDQINVICAFRDVGTGQVEMINQGQKLDYSTTMGD</sequence>
<evidence type="ECO:0000313" key="3">
    <source>
        <dbReference type="Proteomes" id="UP000018559"/>
    </source>
</evidence>
<reference evidence="2 3" key="1">
    <citation type="journal article" date="2014" name="Genome Announc.">
        <title>The Genome of the Predominant Equine Lactobacillus Species, Lactobacillus equi, Is Reflective of Its Lifestyle Adaptations to an Herbivorous Host.</title>
        <authorList>
            <person name="O'Donnell M.M."/>
            <person name="Harris H.M."/>
            <person name="O'Toole P.W."/>
            <person name="Ross R.P."/>
        </authorList>
    </citation>
    <scope>NUCLEOTIDE SEQUENCE [LARGE SCALE GENOMIC DNA]</scope>
    <source>
        <strain evidence="2 3">DPC 6820</strain>
    </source>
</reference>
<proteinExistence type="predicted"/>
<accession>V7HYQ4</accession>
<dbReference type="EMBL" id="AWWH01000015">
    <property type="protein sequence ID" value="ETA75012.1"/>
    <property type="molecule type" value="Genomic_DNA"/>
</dbReference>
<gene>
    <name evidence="2" type="ORF">LEQ_1967c</name>
</gene>
<evidence type="ECO:0000256" key="1">
    <source>
        <dbReference type="SAM" id="MobiDB-lite"/>
    </source>
</evidence>